<reference evidence="2" key="1">
    <citation type="submission" date="2016-10" db="EMBL/GenBank/DDBJ databases">
        <authorList>
            <person name="Varghese N."/>
            <person name="Submissions S."/>
        </authorList>
    </citation>
    <scope>NUCLEOTIDE SEQUENCE [LARGE SCALE GENOMIC DNA]</scope>
    <source>
        <strain evidence="2">Mob M</strain>
    </source>
</reference>
<dbReference type="Proteomes" id="UP000198535">
    <property type="component" value="Unassembled WGS sequence"/>
</dbReference>
<protein>
    <submittedName>
        <fullName evidence="1">Uncharacterized protein</fullName>
    </submittedName>
</protein>
<proteinExistence type="predicted"/>
<sequence length="57" mass="6518">MELFSVVVVEFSGKAMAGAMKMREHMHSIRNAEVHLSILFIDKATLMDVFLFMISQE</sequence>
<organism evidence="1 2">
    <name type="scientific">Methanolobus profundi</name>
    <dbReference type="NCBI Taxonomy" id="487685"/>
    <lineage>
        <taxon>Archaea</taxon>
        <taxon>Methanobacteriati</taxon>
        <taxon>Methanobacteriota</taxon>
        <taxon>Stenosarchaea group</taxon>
        <taxon>Methanomicrobia</taxon>
        <taxon>Methanosarcinales</taxon>
        <taxon>Methanosarcinaceae</taxon>
        <taxon>Methanolobus</taxon>
    </lineage>
</organism>
<name>A0A1I4P5H8_9EURY</name>
<accession>A0A1I4P5H8</accession>
<evidence type="ECO:0000313" key="1">
    <source>
        <dbReference type="EMBL" id="SFM23051.1"/>
    </source>
</evidence>
<dbReference type="STRING" id="487685.SAMN04488696_0464"/>
<keyword evidence="2" id="KW-1185">Reference proteome</keyword>
<gene>
    <name evidence="1" type="ORF">SAMN04488696_0464</name>
</gene>
<dbReference type="AlphaFoldDB" id="A0A1I4P5H8"/>
<evidence type="ECO:0000313" key="2">
    <source>
        <dbReference type="Proteomes" id="UP000198535"/>
    </source>
</evidence>
<dbReference type="EMBL" id="FOUJ01000001">
    <property type="protein sequence ID" value="SFM23051.1"/>
    <property type="molecule type" value="Genomic_DNA"/>
</dbReference>